<reference evidence="6" key="1">
    <citation type="journal article" date="2021" name="Elife">
        <title>Highly contiguous assemblies of 101 drosophilid genomes.</title>
        <authorList>
            <person name="Kim B.Y."/>
            <person name="Wang J.R."/>
            <person name="Miller D.E."/>
            <person name="Barmina O."/>
            <person name="Delaney E."/>
            <person name="Thompson A."/>
            <person name="Comeault A.A."/>
            <person name="Peede D."/>
            <person name="D'Agostino E.R."/>
            <person name="Pelaez J."/>
            <person name="Aguilar J.M."/>
            <person name="Haji D."/>
            <person name="Matsunaga T."/>
            <person name="Armstrong E.E."/>
            <person name="Zych M."/>
            <person name="Ogawa Y."/>
            <person name="Stamenkovic-Radak M."/>
            <person name="Jelic M."/>
            <person name="Veselinovic M.S."/>
            <person name="Tanaskovic M."/>
            <person name="Eric P."/>
            <person name="Gao J.J."/>
            <person name="Katoh T.K."/>
            <person name="Toda M.J."/>
            <person name="Watabe H."/>
            <person name="Watada M."/>
            <person name="Davis J.S."/>
            <person name="Moyle L.C."/>
            <person name="Manoli G."/>
            <person name="Bertolini E."/>
            <person name="Kostal V."/>
            <person name="Hawley R.S."/>
            <person name="Takahashi A."/>
            <person name="Jones C.D."/>
            <person name="Price D.K."/>
            <person name="Whiteman N."/>
            <person name="Kopp A."/>
            <person name="Matute D.R."/>
            <person name="Petrov D.A."/>
        </authorList>
    </citation>
    <scope>NUCLEOTIDE SEQUENCE [LARGE SCALE GENOMIC DNA]</scope>
</reference>
<evidence type="ECO:0000256" key="1">
    <source>
        <dbReference type="SAM" id="MobiDB-lite"/>
    </source>
</evidence>
<dbReference type="RefSeq" id="XP_016988159.2">
    <property type="nucleotide sequence ID" value="XM_017132670.2"/>
</dbReference>
<dbReference type="Pfam" id="PF22884">
    <property type="entry name" value="Tea_C"/>
    <property type="match status" value="1"/>
</dbReference>
<feature type="region of interest" description="Disordered" evidence="1">
    <location>
        <begin position="229"/>
        <end position="266"/>
    </location>
</feature>
<feature type="compositionally biased region" description="Basic and acidic residues" evidence="1">
    <location>
        <begin position="248"/>
        <end position="264"/>
    </location>
</feature>
<feature type="region of interest" description="Disordered" evidence="1">
    <location>
        <begin position="999"/>
        <end position="1030"/>
    </location>
</feature>
<dbReference type="Pfam" id="PF22889">
    <property type="entry name" value="Tea_mid"/>
    <property type="match status" value="1"/>
</dbReference>
<proteinExistence type="predicted"/>
<dbReference type="GeneID" id="108050797"/>
<feature type="domain" description="Telomere ends associated alpha-helical" evidence="4">
    <location>
        <begin position="752"/>
        <end position="816"/>
    </location>
</feature>
<feature type="region of interest" description="Disordered" evidence="1">
    <location>
        <begin position="522"/>
        <end position="570"/>
    </location>
</feature>
<feature type="domain" description="Telomere ends associated alpha-helical" evidence="4">
    <location>
        <begin position="911"/>
        <end position="975"/>
    </location>
</feature>
<sequence>MTYPVTFKAFKKLIVNLQDIARELQAQDESNKTEEEWTYWYYQAFFRDPSVRKRYAFKVAPCPRHVLHKLLKDPDTETEDMAVDDEAEAATHTLPEESHGVIVEVERKGKFVFPVSFKTFLNSLNQKKVFFKITKTKEDFEKLLVDEALAHLTLKKLYNRFYMFPEKRCQINFFNDKPATSLAKLLQFGRPHNETAAKTLEKHAAKVANDKNYTDNTKDLHKRIDNDAISEEQSLSQPGPTTSSQVRELPRAETPECDSKESEGQKSGFKYPVSFKLFKSHVCNLTEIVKKMKLCDEHEMKTEEMCLRDYYKGFYSAPEMREKFICRFKPCPAKMHIKLLSFPQKHNEKNPKDLDFPILKGTTEKPPHSCKEAVDEQSQSLSQSTMSSSGRVLPKAKTSECATEGIKETVPGTEPDCHGDYIPEKLGVKYPVSFKLFKSHVCNITEIVKQMKLCDEHKMKTEEMCLRDYYKGFYSVPEMRKKFVCRFKPCPAKMHMKLLSFPQKHKEKKSSDIDFTIVNGTNEKPPHSCKEAVDEQSQSLPQSTMSSSGRVLPKAKTSESATKSIKETVPRTKPDCQGNCIREKLGVQYPVSFKLFKSHVCNITEIVKKMKLCDEHKMKTEEMCLRDYYKGFYSVPEMRKKFVCRFKPCPAKMQQKLLSFPPKHKEKNSKDLDFPIVKGTTEKPPHSCKEAVDEQSQSLPQSTMYSSGRVLPKAKTSECATKSIKETVPRTEPDCQGNYIRKKLVVQYPVSFKLFKSQVCNLTEIVKQMKLCDEHKMKSEEMCLRDYYKGFYSVPEMRKKFVCRFKPCPAKMHIKLLSFPQKHNEKNPKDLDFPILKGTTEKPPHSCKEAVDEQSQSLPQSTIYSSGRVLPKAKTSECATEGIKETVPGTEPDCHGDCIPEKLGVKYPVSFKLFKSRVCNLMEIVKQMKLCDEHKMKTEEMCLRDYYKGFYSAPEMREKFICHFKPCPAKMQQKLLSFPPKHKEKNSKDLDFPIVNGTTEKPPHSCKEAVDEQSQSLPQSTMSSSGRVLPKAKTSECATEGIEETVPGTEPDSHRDCIPEKLGVKYPVSFELFKRHVSNLKEIVHNMKLCDEYKGETEEMCIKNYYKGFYATPEMREKFVCRFKPCPARMQKKLVSFPPKPTDCPNENASTEKPVDESRQVPFSIPRGNTNTTTESSQVTHPNEEVAAIAKLTNKDYELTEHTIFNVLYRFPVSFLSFLHAINYDVIIEKLVSHTYRKKGLQKQKDILGNKTTCVKILYRYYRSFYYDNKIRKRFKYNFNAAPIELRSQFLELAEPISQPQNQSEAEPQLNIQHPSLSNNSTQSMGDLFAARLLELNGKQIIDVVDYTWAESLLPEENACSVATSRVVNSESPAATPVKEIESNSSTVTEGSRENRVTSLLNTSSAQKSEKQILLEQAKEIFFAENTPDHKLKYLICTSNGHMRSLWRILYQLTLQEFSDYTSIHNGEGLYESSEDLQLCYEHVVNLGNWPINLGVKLPFLKQLHHIKGVQLDKLDLGRLSPKIVNSWELGIYSNFDIIVEQMYTQHSRKIIDDVVQLFQQRDQLYAACWTHNEWIPQVPEITDESLNAAIEVEERVLDEISLRSLCGVESRDGGSPAEIVSIASTIDIVQEEPSCPPTQFNITNFVDMENLSLFSQATQIAADPLMSQEITDVVEASQVPETPTDSTSTPMEIVSVKNEPTFLNKQRGTINSNGCDWETIASEEQIIDLDETQNEGSSFSCFAISKPADEKEEELKAPAPLELPSGPSTSAHQGTVNLGKRLAANNGVPSKRIKLINDNVPQLRHQFPALPMAVMVRIESGANQPPDPVDKTTPQPEESDITPSQDFAAGNTLLESSNLNALLDATNVNTRKVIEEQVDTVSVRVPASKPDAVPRLHSNVVFRKLERFYYVESLTLEHIIKCRIERYVEGASYQDALVKIDDGLCNLRGPLLKTLFFQESPTLQSDVQQVLRDLGEFTYKRRWPVHKDATVDLRTRVLHVFMDVAPKFGFFRIQFDNATKEWATCSEMGRWNTETEEREISCDVTAFISPDILERMKELKDLMA</sequence>
<dbReference type="InterPro" id="IPR054729">
    <property type="entry name" value="Tea_mid"/>
</dbReference>
<feature type="region of interest" description="Disordered" evidence="1">
    <location>
        <begin position="1750"/>
        <end position="1774"/>
    </location>
</feature>
<organism evidence="5 6">
    <name type="scientific">Drosophila rhopaloa</name>
    <name type="common">Fruit fly</name>
    <dbReference type="NCBI Taxonomy" id="1041015"/>
    <lineage>
        <taxon>Eukaryota</taxon>
        <taxon>Metazoa</taxon>
        <taxon>Ecdysozoa</taxon>
        <taxon>Arthropoda</taxon>
        <taxon>Hexapoda</taxon>
        <taxon>Insecta</taxon>
        <taxon>Pterygota</taxon>
        <taxon>Neoptera</taxon>
        <taxon>Endopterygota</taxon>
        <taxon>Diptera</taxon>
        <taxon>Brachycera</taxon>
        <taxon>Muscomorpha</taxon>
        <taxon>Ephydroidea</taxon>
        <taxon>Drosophilidae</taxon>
        <taxon>Drosophila</taxon>
        <taxon>Sophophora</taxon>
    </lineage>
</organism>
<feature type="region of interest" description="Disordered" evidence="1">
    <location>
        <begin position="1822"/>
        <end position="1845"/>
    </location>
</feature>
<feature type="domain" description="Telomere ends associated alpha-helical" evidence="4">
    <location>
        <begin position="593"/>
        <end position="657"/>
    </location>
</feature>
<accession>A0ABM5I0H7</accession>
<feature type="domain" description="Telomere ends associated alpha-helical" evidence="4">
    <location>
        <begin position="275"/>
        <end position="339"/>
    </location>
</feature>
<dbReference type="EnsemblMetazoa" id="XM_017132670.2">
    <property type="protein sequence ID" value="XP_016988159.2"/>
    <property type="gene ID" value="LOC108050797"/>
</dbReference>
<protein>
    <recommendedName>
        <fullName evidence="7">Protein telomere ends associated</fullName>
    </recommendedName>
</protein>
<feature type="domain" description="Telomere ends associated middle" evidence="3">
    <location>
        <begin position="1418"/>
        <end position="1576"/>
    </location>
</feature>
<evidence type="ECO:0000259" key="2">
    <source>
        <dbReference type="Pfam" id="PF22884"/>
    </source>
</evidence>
<feature type="compositionally biased region" description="Polar residues" evidence="1">
    <location>
        <begin position="1167"/>
        <end position="1180"/>
    </location>
</feature>
<feature type="domain" description="Telomere ends associated alpha-helical" evidence="4">
    <location>
        <begin position="7"/>
        <end position="70"/>
    </location>
</feature>
<feature type="compositionally biased region" description="Basic and acidic residues" evidence="1">
    <location>
        <begin position="1001"/>
        <end position="1010"/>
    </location>
</feature>
<feature type="compositionally biased region" description="Low complexity" evidence="1">
    <location>
        <begin position="1013"/>
        <end position="1025"/>
    </location>
</feature>
<feature type="compositionally biased region" description="Basic and acidic residues" evidence="1">
    <location>
        <begin position="524"/>
        <end position="533"/>
    </location>
</feature>
<feature type="compositionally biased region" description="Polar residues" evidence="1">
    <location>
        <begin position="694"/>
        <end position="706"/>
    </location>
</feature>
<feature type="region of interest" description="Disordered" evidence="1">
    <location>
        <begin position="1137"/>
        <end position="1180"/>
    </location>
</feature>
<feature type="domain" description="Telomere ends associated alpha-helical" evidence="4">
    <location>
        <begin position="1070"/>
        <end position="1134"/>
    </location>
</feature>
<name>A0ABM5I0H7_DRORH</name>
<feature type="compositionally biased region" description="Polar residues" evidence="1">
    <location>
        <begin position="1833"/>
        <end position="1845"/>
    </location>
</feature>
<evidence type="ECO:0000313" key="6">
    <source>
        <dbReference type="Proteomes" id="UP001652680"/>
    </source>
</evidence>
<evidence type="ECO:0000259" key="3">
    <source>
        <dbReference type="Pfam" id="PF22889"/>
    </source>
</evidence>
<reference evidence="5" key="2">
    <citation type="submission" date="2025-05" db="UniProtKB">
        <authorList>
            <consortium name="EnsemblMetazoa"/>
        </authorList>
    </citation>
    <scope>IDENTIFICATION</scope>
</reference>
<dbReference type="Proteomes" id="UP001652680">
    <property type="component" value="Unassembled WGS sequence"/>
</dbReference>
<evidence type="ECO:0000313" key="5">
    <source>
        <dbReference type="EnsemblMetazoa" id="XP_016988159.2"/>
    </source>
</evidence>
<keyword evidence="6" id="KW-1185">Reference proteome</keyword>
<feature type="compositionally biased region" description="Low complexity" evidence="1">
    <location>
        <begin position="536"/>
        <end position="548"/>
    </location>
</feature>
<feature type="domain" description="Telomere ends associated alpha-helical" evidence="4">
    <location>
        <begin position="434"/>
        <end position="498"/>
    </location>
</feature>
<evidence type="ECO:0000259" key="4">
    <source>
        <dbReference type="Pfam" id="PF24236"/>
    </source>
</evidence>
<dbReference type="InterPro" id="IPR054730">
    <property type="entry name" value="Tea_C"/>
</dbReference>
<feature type="region of interest" description="Disordered" evidence="1">
    <location>
        <begin position="681"/>
        <end position="707"/>
    </location>
</feature>
<evidence type="ECO:0008006" key="7">
    <source>
        <dbReference type="Google" id="ProtNLM"/>
    </source>
</evidence>
<feature type="compositionally biased region" description="Polar residues" evidence="1">
    <location>
        <begin position="231"/>
        <end position="246"/>
    </location>
</feature>
<dbReference type="InterPro" id="IPR057624">
    <property type="entry name" value="Tea_helical"/>
</dbReference>
<feature type="compositionally biased region" description="Basic and acidic residues" evidence="1">
    <location>
        <begin position="681"/>
        <end position="692"/>
    </location>
</feature>
<dbReference type="Pfam" id="PF24236">
    <property type="entry name" value="Tea_helical"/>
    <property type="match status" value="7"/>
</dbReference>
<feature type="domain" description="Telomere ends associated C-terminal" evidence="2">
    <location>
        <begin position="1900"/>
        <end position="2061"/>
    </location>
</feature>